<organism evidence="1">
    <name type="scientific">Acinetobacter baumannii</name>
    <dbReference type="NCBI Taxonomy" id="470"/>
    <lineage>
        <taxon>Bacteria</taxon>
        <taxon>Pseudomonadati</taxon>
        <taxon>Pseudomonadota</taxon>
        <taxon>Gammaproteobacteria</taxon>
        <taxon>Moraxellales</taxon>
        <taxon>Moraxellaceae</taxon>
        <taxon>Acinetobacter</taxon>
        <taxon>Acinetobacter calcoaceticus/baumannii complex</taxon>
    </lineage>
</organism>
<evidence type="ECO:0000313" key="1">
    <source>
        <dbReference type="EMBL" id="MDR8264326.1"/>
    </source>
</evidence>
<dbReference type="InterPro" id="IPR009998">
    <property type="entry name" value="YfaZ"/>
</dbReference>
<accession>A0ABD5DGW4</accession>
<dbReference type="AlphaFoldDB" id="A0ABD5DGW4"/>
<name>A0ABD5DGW4_ACIBA</name>
<dbReference type="EMBL" id="VMBB01001689">
    <property type="protein sequence ID" value="MDR8264326.1"/>
    <property type="molecule type" value="Genomic_DNA"/>
</dbReference>
<proteinExistence type="predicted"/>
<protein>
    <submittedName>
        <fullName evidence="1">Porin</fullName>
    </submittedName>
</protein>
<dbReference type="Pfam" id="PF07437">
    <property type="entry name" value="YfaZ"/>
    <property type="match status" value="1"/>
</dbReference>
<sequence>RYIDMAGKDGNRDNTLADGAYAGVNFRF</sequence>
<comment type="caution">
    <text evidence="1">The sequence shown here is derived from an EMBL/GenBank/DDBJ whole genome shotgun (WGS) entry which is preliminary data.</text>
</comment>
<reference evidence="1" key="1">
    <citation type="submission" date="2019-07" db="EMBL/GenBank/DDBJ databases">
        <title>Biological characteristics of mucoid Acinetobacter baumannii from a general hospital in China.</title>
        <authorList>
            <person name="Hua X."/>
            <person name="Yu Y."/>
        </authorList>
    </citation>
    <scope>NUCLEOTIDE SEQUENCE [LARGE SCALE GENOMIC DNA]</scope>
    <source>
        <strain evidence="1">N41</strain>
    </source>
</reference>
<gene>
    <name evidence="1" type="ORF">FPK87_28295</name>
</gene>
<feature type="non-terminal residue" evidence="1">
    <location>
        <position position="1"/>
    </location>
</feature>